<dbReference type="GeneID" id="14890519"/>
<dbReference type="EMBL" id="KB206463">
    <property type="protein sequence ID" value="ELP91538.1"/>
    <property type="molecule type" value="Genomic_DNA"/>
</dbReference>
<dbReference type="Proteomes" id="UP000014680">
    <property type="component" value="Unassembled WGS sequence"/>
</dbReference>
<reference evidence="1 2" key="1">
    <citation type="submission" date="2012-10" db="EMBL/GenBank/DDBJ databases">
        <authorList>
            <person name="Zafar N."/>
            <person name="Inman J."/>
            <person name="Hall N."/>
            <person name="Lorenzi H."/>
            <person name="Caler E."/>
        </authorList>
    </citation>
    <scope>NUCLEOTIDE SEQUENCE [LARGE SCALE GENOMIC DNA]</scope>
    <source>
        <strain evidence="1 2">IP1</strain>
    </source>
</reference>
<dbReference type="VEuPathDB" id="AmoebaDB:EIN_452090"/>
<keyword evidence="2" id="KW-1185">Reference proteome</keyword>
<sequence>MKNAKEIYFKKIEENSTELKFIRQEDVIVATNNITTKMFDTTRENLRTLIRTLFQDVNHRNIKAKTLHISGYEIVENVFDHYSYTEITERMENNTIEQVLRDEREILYRKQMNELSQQATKKITLKETLKKQESFEYDDSDDDDDFSFSED</sequence>
<dbReference type="KEGG" id="eiv:EIN_452090"/>
<name>A0A0A1UCY5_ENTIV</name>
<proteinExistence type="predicted"/>
<protein>
    <submittedName>
        <fullName evidence="1">Uncharacterized protein</fullName>
    </submittedName>
</protein>
<gene>
    <name evidence="1" type="ORF">EIN_452090</name>
</gene>
<dbReference type="AlphaFoldDB" id="A0A0A1UCY5"/>
<accession>A0A0A1UCY5</accession>
<dbReference type="RefSeq" id="XP_004258309.1">
    <property type="nucleotide sequence ID" value="XM_004258261.1"/>
</dbReference>
<organism evidence="1 2">
    <name type="scientific">Entamoeba invadens IP1</name>
    <dbReference type="NCBI Taxonomy" id="370355"/>
    <lineage>
        <taxon>Eukaryota</taxon>
        <taxon>Amoebozoa</taxon>
        <taxon>Evosea</taxon>
        <taxon>Archamoebae</taxon>
        <taxon>Mastigamoebida</taxon>
        <taxon>Entamoebidae</taxon>
        <taxon>Entamoeba</taxon>
    </lineage>
</organism>
<evidence type="ECO:0000313" key="1">
    <source>
        <dbReference type="EMBL" id="ELP91538.1"/>
    </source>
</evidence>
<evidence type="ECO:0000313" key="2">
    <source>
        <dbReference type="Proteomes" id="UP000014680"/>
    </source>
</evidence>
<dbReference type="OrthoDB" id="30172at2759"/>